<dbReference type="SMART" id="SM00382">
    <property type="entry name" value="AAA"/>
    <property type="match status" value="1"/>
</dbReference>
<dbReference type="AlphaFoldDB" id="A0A402DNQ8"/>
<dbReference type="GO" id="GO:0005524">
    <property type="term" value="F:ATP binding"/>
    <property type="evidence" value="ECO:0007669"/>
    <property type="project" value="UniProtKB-KW"/>
</dbReference>
<feature type="domain" description="ABC transporter" evidence="4">
    <location>
        <begin position="2"/>
        <end position="196"/>
    </location>
</feature>
<reference evidence="5 6" key="1">
    <citation type="submission" date="2019-01" db="EMBL/GenBank/DDBJ databases">
        <title>Draft genome sequence of Cellulomonas takizawaensis strain TKZ-21.</title>
        <authorList>
            <person name="Yamamura H."/>
            <person name="Hayashi T."/>
            <person name="Hamada M."/>
            <person name="Serisawa Y."/>
            <person name="Matsuyama K."/>
            <person name="Nakagawa Y."/>
            <person name="Otoguro M."/>
            <person name="Yanagida F."/>
            <person name="Hayakawa M."/>
        </authorList>
    </citation>
    <scope>NUCLEOTIDE SEQUENCE [LARGE SCALE GENOMIC DNA]</scope>
    <source>
        <strain evidence="5 6">NBRC12680</strain>
    </source>
</reference>
<gene>
    <name evidence="5" type="ORF">CBZ_08190</name>
</gene>
<evidence type="ECO:0000313" key="5">
    <source>
        <dbReference type="EMBL" id="GCE75763.1"/>
    </source>
</evidence>
<keyword evidence="1" id="KW-0813">Transport</keyword>
<dbReference type="PROSITE" id="PS00211">
    <property type="entry name" value="ABC_TRANSPORTER_1"/>
    <property type="match status" value="1"/>
</dbReference>
<evidence type="ECO:0000256" key="2">
    <source>
        <dbReference type="ARBA" id="ARBA00022741"/>
    </source>
</evidence>
<keyword evidence="6" id="KW-1185">Reference proteome</keyword>
<dbReference type="Proteomes" id="UP000289954">
    <property type="component" value="Unassembled WGS sequence"/>
</dbReference>
<dbReference type="RefSeq" id="WP_130780361.1">
    <property type="nucleotide sequence ID" value="NZ_BIMR01000043.1"/>
</dbReference>
<dbReference type="InterPro" id="IPR003439">
    <property type="entry name" value="ABC_transporter-like_ATP-bd"/>
</dbReference>
<dbReference type="GO" id="GO:0016887">
    <property type="term" value="F:ATP hydrolysis activity"/>
    <property type="evidence" value="ECO:0007669"/>
    <property type="project" value="InterPro"/>
</dbReference>
<dbReference type="InterPro" id="IPR027417">
    <property type="entry name" value="P-loop_NTPase"/>
</dbReference>
<evidence type="ECO:0000259" key="4">
    <source>
        <dbReference type="PROSITE" id="PS50893"/>
    </source>
</evidence>
<comment type="caution">
    <text evidence="5">The sequence shown here is derived from an EMBL/GenBank/DDBJ whole genome shotgun (WGS) entry which is preliminary data.</text>
</comment>
<keyword evidence="3" id="KW-0067">ATP-binding</keyword>
<dbReference type="Pfam" id="PF00005">
    <property type="entry name" value="ABC_tran"/>
    <property type="match status" value="1"/>
</dbReference>
<sequence length="196" mass="20609">MITVRGLRVVLAGRVVLDGVDLDLPDDGVLAVMGPNGCGKTTLGRVLLGLVAPDGGTVVGTPTRRAAVFQDDRLCEHLDAVANVRLVLPRGVPTADVVDALHLLGLPDDALTRPVRRLSGGQRRRVAIARAVLADADLVVLDEPFTGIDAASRPDVVDRVAHACVGRAVLLVTHDRDEAVRMGAEVVDLVPVVPRV</sequence>
<name>A0A402DNQ8_9CELL</name>
<organism evidence="5 6">
    <name type="scientific">Cellulomonas biazotea</name>
    <dbReference type="NCBI Taxonomy" id="1709"/>
    <lineage>
        <taxon>Bacteria</taxon>
        <taxon>Bacillati</taxon>
        <taxon>Actinomycetota</taxon>
        <taxon>Actinomycetes</taxon>
        <taxon>Micrococcales</taxon>
        <taxon>Cellulomonadaceae</taxon>
        <taxon>Cellulomonas</taxon>
    </lineage>
</organism>
<dbReference type="InterPro" id="IPR050166">
    <property type="entry name" value="ABC_transporter_ATP-bind"/>
</dbReference>
<accession>A0A402DNQ8</accession>
<dbReference type="PANTHER" id="PTHR42788:SF13">
    <property type="entry name" value="ALIPHATIC SULFONATES IMPORT ATP-BINDING PROTEIN SSUB"/>
    <property type="match status" value="1"/>
</dbReference>
<evidence type="ECO:0000313" key="6">
    <source>
        <dbReference type="Proteomes" id="UP000289954"/>
    </source>
</evidence>
<keyword evidence="2" id="KW-0547">Nucleotide-binding</keyword>
<dbReference type="Gene3D" id="3.40.50.300">
    <property type="entry name" value="P-loop containing nucleotide triphosphate hydrolases"/>
    <property type="match status" value="1"/>
</dbReference>
<dbReference type="InterPro" id="IPR017871">
    <property type="entry name" value="ABC_transporter-like_CS"/>
</dbReference>
<evidence type="ECO:0000256" key="3">
    <source>
        <dbReference type="ARBA" id="ARBA00022840"/>
    </source>
</evidence>
<dbReference type="SUPFAM" id="SSF52540">
    <property type="entry name" value="P-loop containing nucleoside triphosphate hydrolases"/>
    <property type="match status" value="1"/>
</dbReference>
<dbReference type="PANTHER" id="PTHR42788">
    <property type="entry name" value="TAURINE IMPORT ATP-BINDING PROTEIN-RELATED"/>
    <property type="match status" value="1"/>
</dbReference>
<dbReference type="EMBL" id="BIMR01000043">
    <property type="protein sequence ID" value="GCE75763.1"/>
    <property type="molecule type" value="Genomic_DNA"/>
</dbReference>
<dbReference type="PROSITE" id="PS50893">
    <property type="entry name" value="ABC_TRANSPORTER_2"/>
    <property type="match status" value="1"/>
</dbReference>
<protein>
    <submittedName>
        <fullName evidence="5">Sulfate transporter</fullName>
    </submittedName>
</protein>
<dbReference type="InterPro" id="IPR003593">
    <property type="entry name" value="AAA+_ATPase"/>
</dbReference>
<dbReference type="OrthoDB" id="6198786at2"/>
<evidence type="ECO:0000256" key="1">
    <source>
        <dbReference type="ARBA" id="ARBA00022448"/>
    </source>
</evidence>
<proteinExistence type="predicted"/>